<evidence type="ECO:0000256" key="2">
    <source>
        <dbReference type="SAM" id="Phobius"/>
    </source>
</evidence>
<accession>A0A8B7Z7V0</accession>
<reference evidence="4 5" key="1">
    <citation type="submission" date="2025-04" db="UniProtKB">
        <authorList>
            <consortium name="RefSeq"/>
        </authorList>
    </citation>
    <scope>IDENTIFICATION</scope>
</reference>
<sequence length="456" mass="49949">MNPGKRSFYSGIGTSLVEKILSGMSDFGTRSLNLSVLVNDPELREAYTAAKKDGQLPSNRARVLILGEPRAGKTSLLNRLLGKEFDRLEQPTQGIETRMCHVTNVDNKWNQSDAAKADDIRECASAVAILGETSSAKIKKGRTNNRPFQLPATPDSPKTLPGSPGRDSSDAIKIFKFVQLFFVIVVVYILGVFHYGYFVFVWCTIIALATILDCNNAYRFATSMSFVAVLFEALIRIDQPLEELACKGNNQTSREPVDFATNVIMASIATTLAGMSTGLGLRTGLAVAFSACAHPSETNATVQTAFHNLEVSLNTLVVYGTFATGAFTGFTSYKFCTADDRWHKKRMAVSLALISVIVAAYLKSGCRLAPYWFLCLTGCSTLIGGAWGSNFWQTSGSEVWPGGQLCYQEDPGISLRFIHCTHVRLDTEGTRRFVALSCVLHPVCHCTPTFRSLYFL</sequence>
<dbReference type="AlphaFoldDB" id="A0A8B7Z7V0"/>
<feature type="transmembrane region" description="Helical" evidence="2">
    <location>
        <begin position="180"/>
        <end position="211"/>
    </location>
</feature>
<dbReference type="RefSeq" id="XP_022101733.1">
    <property type="nucleotide sequence ID" value="XM_022246041.1"/>
</dbReference>
<dbReference type="Proteomes" id="UP000694845">
    <property type="component" value="Unplaced"/>
</dbReference>
<evidence type="ECO:0000313" key="4">
    <source>
        <dbReference type="RefSeq" id="XP_022101732.1"/>
    </source>
</evidence>
<evidence type="ECO:0000256" key="1">
    <source>
        <dbReference type="SAM" id="MobiDB-lite"/>
    </source>
</evidence>
<feature type="region of interest" description="Disordered" evidence="1">
    <location>
        <begin position="142"/>
        <end position="165"/>
    </location>
</feature>
<keyword evidence="3" id="KW-1185">Reference proteome</keyword>
<dbReference type="Pfam" id="PF08477">
    <property type="entry name" value="Roc"/>
    <property type="match status" value="1"/>
</dbReference>
<dbReference type="Gene3D" id="3.40.50.300">
    <property type="entry name" value="P-loop containing nucleotide triphosphate hydrolases"/>
    <property type="match status" value="1"/>
</dbReference>
<dbReference type="SUPFAM" id="SSF52540">
    <property type="entry name" value="P-loop containing nucleoside triphosphate hydrolases"/>
    <property type="match status" value="1"/>
</dbReference>
<keyword evidence="2" id="KW-0472">Membrane</keyword>
<dbReference type="OrthoDB" id="5986286at2759"/>
<keyword evidence="2" id="KW-0812">Transmembrane</keyword>
<keyword evidence="2" id="KW-1133">Transmembrane helix</keyword>
<name>A0A8B7Z7V0_ACAPL</name>
<evidence type="ECO:0000313" key="3">
    <source>
        <dbReference type="Proteomes" id="UP000694845"/>
    </source>
</evidence>
<dbReference type="GeneID" id="110985195"/>
<dbReference type="RefSeq" id="XP_022101732.1">
    <property type="nucleotide sequence ID" value="XM_022246040.1"/>
</dbReference>
<proteinExistence type="predicted"/>
<organism evidence="3 5">
    <name type="scientific">Acanthaster planci</name>
    <name type="common">Crown-of-thorns starfish</name>
    <dbReference type="NCBI Taxonomy" id="133434"/>
    <lineage>
        <taxon>Eukaryota</taxon>
        <taxon>Metazoa</taxon>
        <taxon>Echinodermata</taxon>
        <taxon>Eleutherozoa</taxon>
        <taxon>Asterozoa</taxon>
        <taxon>Asteroidea</taxon>
        <taxon>Valvatacea</taxon>
        <taxon>Valvatida</taxon>
        <taxon>Acanthasteridae</taxon>
        <taxon>Acanthaster</taxon>
    </lineage>
</organism>
<protein>
    <submittedName>
        <fullName evidence="4 5">Uncharacterized protein LOC110985195</fullName>
    </submittedName>
</protein>
<feature type="transmembrane region" description="Helical" evidence="2">
    <location>
        <begin position="256"/>
        <end position="275"/>
    </location>
</feature>
<dbReference type="InterPro" id="IPR027417">
    <property type="entry name" value="P-loop_NTPase"/>
</dbReference>
<evidence type="ECO:0000313" key="5">
    <source>
        <dbReference type="RefSeq" id="XP_022101733.1"/>
    </source>
</evidence>
<feature type="transmembrane region" description="Helical" evidence="2">
    <location>
        <begin position="347"/>
        <end position="363"/>
    </location>
</feature>
<feature type="transmembrane region" description="Helical" evidence="2">
    <location>
        <begin position="316"/>
        <end position="335"/>
    </location>
</feature>
<dbReference type="KEGG" id="aplc:110985195"/>
<gene>
    <name evidence="4 5" type="primary">LOC110985195</name>
</gene>